<accession>A0A9J5XVL9</accession>
<gene>
    <name evidence="1" type="ORF">H5410_041798</name>
</gene>
<evidence type="ECO:0000313" key="2">
    <source>
        <dbReference type="Proteomes" id="UP000824120"/>
    </source>
</evidence>
<reference evidence="1 2" key="1">
    <citation type="submission" date="2020-09" db="EMBL/GenBank/DDBJ databases">
        <title>De no assembly of potato wild relative species, Solanum commersonii.</title>
        <authorList>
            <person name="Cho K."/>
        </authorList>
    </citation>
    <scope>NUCLEOTIDE SEQUENCE [LARGE SCALE GENOMIC DNA]</scope>
    <source>
        <strain evidence="1">LZ3.2</strain>
        <tissue evidence="1">Leaf</tissue>
    </source>
</reference>
<name>A0A9J5XVL9_SOLCO</name>
<dbReference type="AlphaFoldDB" id="A0A9J5XVL9"/>
<dbReference type="EMBL" id="JACXVP010000008">
    <property type="protein sequence ID" value="KAG5591284.1"/>
    <property type="molecule type" value="Genomic_DNA"/>
</dbReference>
<dbReference type="Proteomes" id="UP000824120">
    <property type="component" value="Chromosome 8"/>
</dbReference>
<organism evidence="1 2">
    <name type="scientific">Solanum commersonii</name>
    <name type="common">Commerson's wild potato</name>
    <name type="synonym">Commerson's nightshade</name>
    <dbReference type="NCBI Taxonomy" id="4109"/>
    <lineage>
        <taxon>Eukaryota</taxon>
        <taxon>Viridiplantae</taxon>
        <taxon>Streptophyta</taxon>
        <taxon>Embryophyta</taxon>
        <taxon>Tracheophyta</taxon>
        <taxon>Spermatophyta</taxon>
        <taxon>Magnoliopsida</taxon>
        <taxon>eudicotyledons</taxon>
        <taxon>Gunneridae</taxon>
        <taxon>Pentapetalae</taxon>
        <taxon>asterids</taxon>
        <taxon>lamiids</taxon>
        <taxon>Solanales</taxon>
        <taxon>Solanaceae</taxon>
        <taxon>Solanoideae</taxon>
        <taxon>Solaneae</taxon>
        <taxon>Solanum</taxon>
    </lineage>
</organism>
<sequence length="107" mass="11961">MQPVEPSQYTPKWVLPHLAHAGAPLPPSALTDDGAGPCFLLWTYQPDPLLPILVGHHLTQYPDSIPELSISDLSLGLHFWCIGYPLILWFNIPPSWRPQTALREGMI</sequence>
<evidence type="ECO:0000313" key="1">
    <source>
        <dbReference type="EMBL" id="KAG5591284.1"/>
    </source>
</evidence>
<keyword evidence="2" id="KW-1185">Reference proteome</keyword>
<protein>
    <submittedName>
        <fullName evidence="1">Uncharacterized protein</fullName>
    </submittedName>
</protein>
<comment type="caution">
    <text evidence="1">The sequence shown here is derived from an EMBL/GenBank/DDBJ whole genome shotgun (WGS) entry which is preliminary data.</text>
</comment>
<proteinExistence type="predicted"/>